<dbReference type="InterPro" id="IPR003594">
    <property type="entry name" value="HATPase_dom"/>
</dbReference>
<dbReference type="Pfam" id="PF13581">
    <property type="entry name" value="HATPase_c_2"/>
    <property type="match status" value="1"/>
</dbReference>
<keyword evidence="4" id="KW-1185">Reference proteome</keyword>
<feature type="domain" description="Histidine kinase/HSP90-like ATPase" evidence="2">
    <location>
        <begin position="11"/>
        <end position="103"/>
    </location>
</feature>
<dbReference type="KEGG" id="sgz:C0216_02185"/>
<keyword evidence="1" id="KW-0723">Serine/threonine-protein kinase</keyword>
<dbReference type="SUPFAM" id="SSF55874">
    <property type="entry name" value="ATPase domain of HSP90 chaperone/DNA topoisomerase II/histidine kinase"/>
    <property type="match status" value="1"/>
</dbReference>
<keyword evidence="1" id="KW-0808">Transferase</keyword>
<name>A0A344U8L2_9ACTN</name>
<keyword evidence="3" id="KW-0547">Nucleotide-binding</keyword>
<dbReference type="InterPro" id="IPR036890">
    <property type="entry name" value="HATPase_C_sf"/>
</dbReference>
<dbReference type="CDD" id="cd16936">
    <property type="entry name" value="HATPase_RsbW-like"/>
    <property type="match status" value="1"/>
</dbReference>
<dbReference type="Gene3D" id="3.30.565.10">
    <property type="entry name" value="Histidine kinase-like ATPase, C-terminal domain"/>
    <property type="match status" value="1"/>
</dbReference>
<evidence type="ECO:0000313" key="3">
    <source>
        <dbReference type="EMBL" id="AXE27233.1"/>
    </source>
</evidence>
<reference evidence="3 4" key="1">
    <citation type="submission" date="2018-01" db="EMBL/GenBank/DDBJ databases">
        <title>Draft genome Sequence of streptomyces globosus LZH-48.</title>
        <authorList>
            <person name="Ran K."/>
            <person name="Li Z."/>
            <person name="Wei S."/>
            <person name="Dong R."/>
        </authorList>
    </citation>
    <scope>NUCLEOTIDE SEQUENCE [LARGE SCALE GENOMIC DNA]</scope>
    <source>
        <strain evidence="3 4">LZH-48</strain>
    </source>
</reference>
<keyword evidence="1" id="KW-0418">Kinase</keyword>
<dbReference type="Proteomes" id="UP000252004">
    <property type="component" value="Chromosome"/>
</dbReference>
<evidence type="ECO:0000313" key="4">
    <source>
        <dbReference type="Proteomes" id="UP000252004"/>
    </source>
</evidence>
<sequence length="165" mass="18046">MRGRYFARSRQTVAAARQFTAETLDVWGVTQHRDDLLLCVSELAGNALRHGVPPGRYYRVRLRRYEGGLRLEVHDSGPGLSRTRVGDGYGLRIVEAVSDRWGVLPRQPGKSVWCEFGAPANGATGAGTGLRSMQGRPDGGTGTVIPYDYDCVCGPWEVSHVDVSQ</sequence>
<dbReference type="PANTHER" id="PTHR35526:SF3">
    <property type="entry name" value="ANTI-SIGMA-F FACTOR RSBW"/>
    <property type="match status" value="1"/>
</dbReference>
<dbReference type="GO" id="GO:0005524">
    <property type="term" value="F:ATP binding"/>
    <property type="evidence" value="ECO:0007669"/>
    <property type="project" value="UniProtKB-KW"/>
</dbReference>
<gene>
    <name evidence="3" type="ORF">C0216_02185</name>
</gene>
<dbReference type="GO" id="GO:0004674">
    <property type="term" value="F:protein serine/threonine kinase activity"/>
    <property type="evidence" value="ECO:0007669"/>
    <property type="project" value="UniProtKB-KW"/>
</dbReference>
<dbReference type="PANTHER" id="PTHR35526">
    <property type="entry name" value="ANTI-SIGMA-F FACTOR RSBW-RELATED"/>
    <property type="match status" value="1"/>
</dbReference>
<dbReference type="InterPro" id="IPR050267">
    <property type="entry name" value="Anti-sigma-factor_SerPK"/>
</dbReference>
<proteinExistence type="predicted"/>
<dbReference type="AlphaFoldDB" id="A0A344U8L2"/>
<dbReference type="EMBL" id="CP030862">
    <property type="protein sequence ID" value="AXE27233.1"/>
    <property type="molecule type" value="Genomic_DNA"/>
</dbReference>
<keyword evidence="3" id="KW-0067">ATP-binding</keyword>
<accession>A0A344U8L2</accession>
<protein>
    <submittedName>
        <fullName evidence="3">ATP-binding protein</fullName>
    </submittedName>
</protein>
<organism evidence="3 4">
    <name type="scientific">Streptomyces globosus</name>
    <dbReference type="NCBI Taxonomy" id="68209"/>
    <lineage>
        <taxon>Bacteria</taxon>
        <taxon>Bacillati</taxon>
        <taxon>Actinomycetota</taxon>
        <taxon>Actinomycetes</taxon>
        <taxon>Kitasatosporales</taxon>
        <taxon>Streptomycetaceae</taxon>
        <taxon>Streptomyces</taxon>
    </lineage>
</organism>
<evidence type="ECO:0000256" key="1">
    <source>
        <dbReference type="ARBA" id="ARBA00022527"/>
    </source>
</evidence>
<dbReference type="OrthoDB" id="3479721at2"/>
<evidence type="ECO:0000259" key="2">
    <source>
        <dbReference type="Pfam" id="PF13581"/>
    </source>
</evidence>